<evidence type="ECO:0000313" key="1">
    <source>
        <dbReference type="EMBL" id="SKB70973.1"/>
    </source>
</evidence>
<protein>
    <submittedName>
        <fullName evidence="1">Gluconate 2-dehydrogenase subunit 3</fullName>
    </submittedName>
</protein>
<accession>A0A1T5DHL7</accession>
<dbReference type="OrthoDB" id="129242at2"/>
<dbReference type="Pfam" id="PF13618">
    <property type="entry name" value="Gluconate_2-dh3"/>
    <property type="match status" value="1"/>
</dbReference>
<keyword evidence="2" id="KW-1185">Reference proteome</keyword>
<reference evidence="2" key="1">
    <citation type="submission" date="2017-02" db="EMBL/GenBank/DDBJ databases">
        <authorList>
            <person name="Varghese N."/>
            <person name="Submissions S."/>
        </authorList>
    </citation>
    <scope>NUCLEOTIDE SEQUENCE [LARGE SCALE GENOMIC DNA]</scope>
    <source>
        <strain evidence="2">DSM 24091</strain>
    </source>
</reference>
<sequence length="210" mass="23231">MNRRDSLKALGFLAAGTAVLSQNSCNSKDNTATNAADQPDKLPGVQDFEYDRTKKLEEETFFNEHEMATITCLVDIIIPKDDISPSASEVGVPAFIEFIVKDIPEHKIPMRGGLKWLDIRAQKKYKKVFINCENNQQVAIIDEIAYPSKAKPEVAQGVSFFSRMRNLTASGFYTTKEGIADLGYQGNRPGVWTGVPDDVLKAHGFNTVDG</sequence>
<dbReference type="RefSeq" id="WP_079642900.1">
    <property type="nucleotide sequence ID" value="NZ_FUZF01000007.1"/>
</dbReference>
<organism evidence="1 2">
    <name type="scientific">Sphingobacterium nematocida</name>
    <dbReference type="NCBI Taxonomy" id="1513896"/>
    <lineage>
        <taxon>Bacteria</taxon>
        <taxon>Pseudomonadati</taxon>
        <taxon>Bacteroidota</taxon>
        <taxon>Sphingobacteriia</taxon>
        <taxon>Sphingobacteriales</taxon>
        <taxon>Sphingobacteriaceae</taxon>
        <taxon>Sphingobacterium</taxon>
    </lineage>
</organism>
<dbReference type="STRING" id="1513896.SAMN05660841_01959"/>
<dbReference type="InterPro" id="IPR027056">
    <property type="entry name" value="Gluconate_2DH_su3"/>
</dbReference>
<dbReference type="Proteomes" id="UP000190150">
    <property type="component" value="Unassembled WGS sequence"/>
</dbReference>
<dbReference type="EMBL" id="FUZF01000007">
    <property type="protein sequence ID" value="SKB70973.1"/>
    <property type="molecule type" value="Genomic_DNA"/>
</dbReference>
<evidence type="ECO:0000313" key="2">
    <source>
        <dbReference type="Proteomes" id="UP000190150"/>
    </source>
</evidence>
<gene>
    <name evidence="1" type="ORF">SAMN05660841_01959</name>
</gene>
<name>A0A1T5DHL7_9SPHI</name>
<proteinExistence type="predicted"/>
<dbReference type="AlphaFoldDB" id="A0A1T5DHL7"/>